<dbReference type="Gene3D" id="3.30.830.10">
    <property type="entry name" value="Metalloenzyme, LuxS/M16 peptidase-like"/>
    <property type="match status" value="4"/>
</dbReference>
<dbReference type="PROSITE" id="PS00143">
    <property type="entry name" value="INSULINASE"/>
    <property type="match status" value="1"/>
</dbReference>
<dbReference type="Pfam" id="PF05193">
    <property type="entry name" value="Peptidase_M16_C"/>
    <property type="match status" value="1"/>
</dbReference>
<dbReference type="GO" id="GO:0006508">
    <property type="term" value="P:proteolysis"/>
    <property type="evidence" value="ECO:0007669"/>
    <property type="project" value="UniProtKB-KW"/>
</dbReference>
<dbReference type="InterPro" id="IPR007863">
    <property type="entry name" value="Peptidase_M16_C"/>
</dbReference>
<evidence type="ECO:0000256" key="4">
    <source>
        <dbReference type="ARBA" id="ARBA00012449"/>
    </source>
</evidence>
<evidence type="ECO:0000256" key="11">
    <source>
        <dbReference type="ARBA" id="ARBA00029597"/>
    </source>
</evidence>
<evidence type="ECO:0000256" key="10">
    <source>
        <dbReference type="ARBA" id="ARBA00023049"/>
    </source>
</evidence>
<dbReference type="GO" id="GO:0046872">
    <property type="term" value="F:metal ion binding"/>
    <property type="evidence" value="ECO:0007669"/>
    <property type="project" value="UniProtKB-KW"/>
</dbReference>
<evidence type="ECO:0000256" key="9">
    <source>
        <dbReference type="ARBA" id="ARBA00022833"/>
    </source>
</evidence>
<dbReference type="PROSITE" id="PS51257">
    <property type="entry name" value="PROKAR_LIPOPROTEIN"/>
    <property type="match status" value="1"/>
</dbReference>
<dbReference type="InterPro" id="IPR001431">
    <property type="entry name" value="Pept_M16_Zn_BS"/>
</dbReference>
<evidence type="ECO:0000259" key="19">
    <source>
        <dbReference type="Pfam" id="PF22456"/>
    </source>
</evidence>
<keyword evidence="15" id="KW-0732">Signal</keyword>
<evidence type="ECO:0000313" key="20">
    <source>
        <dbReference type="EMBL" id="KJZ10633.1"/>
    </source>
</evidence>
<dbReference type="FunFam" id="3.30.830.10:FF:000012">
    <property type="entry name" value="Protease 3"/>
    <property type="match status" value="1"/>
</dbReference>
<dbReference type="Pfam" id="PF22456">
    <property type="entry name" value="PqqF-like_C_4"/>
    <property type="match status" value="1"/>
</dbReference>
<evidence type="ECO:0000256" key="1">
    <source>
        <dbReference type="ARBA" id="ARBA00001947"/>
    </source>
</evidence>
<evidence type="ECO:0000256" key="12">
    <source>
        <dbReference type="ARBA" id="ARBA00031184"/>
    </source>
</evidence>
<evidence type="ECO:0000256" key="3">
    <source>
        <dbReference type="ARBA" id="ARBA00007261"/>
    </source>
</evidence>
<evidence type="ECO:0000256" key="13">
    <source>
        <dbReference type="ARBA" id="ARBA00033450"/>
    </source>
</evidence>
<evidence type="ECO:0000256" key="15">
    <source>
        <dbReference type="SAM" id="SignalP"/>
    </source>
</evidence>
<dbReference type="InterPro" id="IPR011765">
    <property type="entry name" value="Pept_M16_N"/>
</dbReference>
<evidence type="ECO:0000256" key="14">
    <source>
        <dbReference type="RuleBase" id="RU004447"/>
    </source>
</evidence>
<comment type="function">
    <text evidence="2">Endopeptidase that degrades small peptides of less than 7 kDa, such as glucagon and insulin.</text>
</comment>
<organism evidence="20 21">
    <name type="scientific">Pseudoalteromonas rubra</name>
    <dbReference type="NCBI Taxonomy" id="43658"/>
    <lineage>
        <taxon>Bacteria</taxon>
        <taxon>Pseudomonadati</taxon>
        <taxon>Pseudomonadota</taxon>
        <taxon>Gammaproteobacteria</taxon>
        <taxon>Alteromonadales</taxon>
        <taxon>Pseudoalteromonadaceae</taxon>
        <taxon>Pseudoalteromonas</taxon>
    </lineage>
</organism>
<name>A0A0F4QSH8_9GAMM</name>
<dbReference type="EMBL" id="JXYA01000014">
    <property type="protein sequence ID" value="KJZ10633.1"/>
    <property type="molecule type" value="Genomic_DNA"/>
</dbReference>
<protein>
    <recommendedName>
        <fullName evidence="5">Protease 3</fullName>
        <ecNumber evidence="4">3.4.24.55</ecNumber>
    </recommendedName>
    <alternativeName>
        <fullName evidence="13">Pitrilysin</fullName>
    </alternativeName>
    <alternativeName>
        <fullName evidence="12">Protease III</fullName>
    </alternativeName>
    <alternativeName>
        <fullName evidence="11">Protease pi</fullName>
    </alternativeName>
</protein>
<evidence type="ECO:0000256" key="7">
    <source>
        <dbReference type="ARBA" id="ARBA00022723"/>
    </source>
</evidence>
<feature type="domain" description="Peptidase M16 middle/third" evidence="18">
    <location>
        <begin position="402"/>
        <end position="677"/>
    </location>
</feature>
<proteinExistence type="inferred from homology"/>
<reference evidence="20 21" key="1">
    <citation type="journal article" date="2015" name="BMC Genomics">
        <title>Genome mining reveals unlocked bioactive potential of marine Gram-negative bacteria.</title>
        <authorList>
            <person name="Machado H."/>
            <person name="Sonnenschein E.C."/>
            <person name="Melchiorsen J."/>
            <person name="Gram L."/>
        </authorList>
    </citation>
    <scope>NUCLEOTIDE SEQUENCE [LARGE SCALE GENOMIC DNA]</scope>
    <source>
        <strain evidence="20 21">S2471</strain>
    </source>
</reference>
<dbReference type="InterPro" id="IPR054734">
    <property type="entry name" value="PqqF-like_C_4"/>
</dbReference>
<keyword evidence="6" id="KW-0645">Protease</keyword>
<dbReference type="OrthoDB" id="9811314at2"/>
<keyword evidence="8" id="KW-0378">Hydrolase</keyword>
<dbReference type="PANTHER" id="PTHR43690:SF18">
    <property type="entry name" value="INSULIN-DEGRADING ENZYME-RELATED"/>
    <property type="match status" value="1"/>
</dbReference>
<dbReference type="Pfam" id="PF00675">
    <property type="entry name" value="Peptidase_M16"/>
    <property type="match status" value="1"/>
</dbReference>
<dbReference type="PATRIC" id="fig|43658.5.peg.1489"/>
<keyword evidence="21" id="KW-1185">Reference proteome</keyword>
<evidence type="ECO:0000313" key="21">
    <source>
        <dbReference type="Proteomes" id="UP000033452"/>
    </source>
</evidence>
<dbReference type="EC" id="3.4.24.55" evidence="4"/>
<evidence type="ECO:0000256" key="6">
    <source>
        <dbReference type="ARBA" id="ARBA00022670"/>
    </source>
</evidence>
<evidence type="ECO:0000256" key="5">
    <source>
        <dbReference type="ARBA" id="ARBA00017565"/>
    </source>
</evidence>
<feature type="chain" id="PRO_5002476102" description="Protease 3" evidence="15">
    <location>
        <begin position="26"/>
        <end position="958"/>
    </location>
</feature>
<feature type="domain" description="Peptidase M16 N-terminal" evidence="16">
    <location>
        <begin position="58"/>
        <end position="194"/>
    </location>
</feature>
<dbReference type="AlphaFoldDB" id="A0A0F4QSH8"/>
<dbReference type="PANTHER" id="PTHR43690">
    <property type="entry name" value="NARDILYSIN"/>
    <property type="match status" value="1"/>
</dbReference>
<comment type="cofactor">
    <cofactor evidence="1">
        <name>Zn(2+)</name>
        <dbReference type="ChEBI" id="CHEBI:29105"/>
    </cofactor>
</comment>
<dbReference type="RefSeq" id="WP_046004274.1">
    <property type="nucleotide sequence ID" value="NZ_JXYA01000014.1"/>
</dbReference>
<dbReference type="GO" id="GO:0005737">
    <property type="term" value="C:cytoplasm"/>
    <property type="evidence" value="ECO:0007669"/>
    <property type="project" value="UniProtKB-ARBA"/>
</dbReference>
<keyword evidence="9" id="KW-0862">Zinc</keyword>
<dbReference type="Pfam" id="PF16187">
    <property type="entry name" value="Peptidase_M16_M"/>
    <property type="match status" value="1"/>
</dbReference>
<comment type="caution">
    <text evidence="20">The sequence shown here is derived from an EMBL/GenBank/DDBJ whole genome shotgun (WGS) entry which is preliminary data.</text>
</comment>
<dbReference type="Proteomes" id="UP000033452">
    <property type="component" value="Unassembled WGS sequence"/>
</dbReference>
<evidence type="ECO:0000256" key="2">
    <source>
        <dbReference type="ARBA" id="ARBA00002184"/>
    </source>
</evidence>
<keyword evidence="7" id="KW-0479">Metal-binding</keyword>
<dbReference type="SUPFAM" id="SSF63411">
    <property type="entry name" value="LuxS/MPP-like metallohydrolase"/>
    <property type="match status" value="4"/>
</dbReference>
<evidence type="ECO:0000259" key="17">
    <source>
        <dbReference type="Pfam" id="PF05193"/>
    </source>
</evidence>
<gene>
    <name evidence="20" type="ORF">TW77_07060</name>
</gene>
<keyword evidence="10" id="KW-0482">Metalloprotease</keyword>
<evidence type="ECO:0000256" key="8">
    <source>
        <dbReference type="ARBA" id="ARBA00022801"/>
    </source>
</evidence>
<dbReference type="InterPro" id="IPR050626">
    <property type="entry name" value="Peptidase_M16"/>
</dbReference>
<feature type="domain" description="Coenzyme PQQ synthesis protein F-like C-terminal lobe" evidence="19">
    <location>
        <begin position="780"/>
        <end position="875"/>
    </location>
</feature>
<dbReference type="GO" id="GO:0004222">
    <property type="term" value="F:metalloendopeptidase activity"/>
    <property type="evidence" value="ECO:0007669"/>
    <property type="project" value="UniProtKB-EC"/>
</dbReference>
<evidence type="ECO:0000259" key="18">
    <source>
        <dbReference type="Pfam" id="PF16187"/>
    </source>
</evidence>
<dbReference type="InterPro" id="IPR011249">
    <property type="entry name" value="Metalloenz_LuxS/M16"/>
</dbReference>
<evidence type="ECO:0000259" key="16">
    <source>
        <dbReference type="Pfam" id="PF00675"/>
    </source>
</evidence>
<dbReference type="InterPro" id="IPR032632">
    <property type="entry name" value="Peptidase_M16_M"/>
</dbReference>
<sequence>MKKTMIVASITLALLSGCTATQYGAGQSATVAETSSLVVSPNDNRQYKTLTLSNGIEVILVSDPEVEKSAAALSVGVGLLHDPMSQQGMAHYLEHMLFLGTERFPDTQGYKDFMSRNGGSHNAYTWLDITNYMFKVNNQAYDEALDRFSDFFKAPKLYPEYTEKEKSAVNAEWSMRRELDFFGQYKLSRSMMGTHPANRFLIGNLETLGDKPGSNLHQETVAFYNKYYSSNIMKLAMISNLPLSEMVEKAQRHFASIENKEIDKPEVDAALDFSKLGKKRIHYVPNEDVKTLKLDFTITNNRDEFAFKPNYFVTYLLSNEMQGSPAQVLKQKGWISELTGSASPDLYGNYGTLSVDIQLTDLGMQHREQAVAIVMQYIRLIKEQGIDAKYFKEIKTALANQFRFLERGDEFGYVSSLADSMQKYPLNNAINAPYYFADFNEQAVKDVLAQLNPERLRVWYISKQEPHDQQLHFYDGRYKVSDIPQQEIASWQAEPAPQLALPSVNRLLPEQFDIVTQGEASKTVNKIYQDNSVAVWQKTSDKYSEQPKGRLQVHINSPLTLDSVQVQVAAALWADLYAIDKAKLQTEAGVAGMGMRMSVNNGLLLTLSGFTDKQGVLLSQSLEGLKVQPTAKQLEQAIDRFVRDIQNQRQQFPFYQAFGRYQSLVRSGNFDEEVQIEAATKMTLDSFLEAQNALLNHHTVRIFGYGNYNKDFLAEVVKKVKGTLNKPAEHNDYVRAHFLQPQAKQTLVWQQDSETADVSIVDMFVHPQPGYPQKAAALILKSHLSSHLFNALRTEEQLAYAVGAVAQSIDEHSALGFYIQTPVLDVQSMQARFDRYRQEYAQALEALDEETFTQLKQAALLSLKEVPKNLAEESQPILSDWYRDNLAFDSKAKLIVATEQVTLADIQSYYQQSMLNADAARLNVQIRGKKFADKPFATLENEVKINSMTELYKKARFE</sequence>
<accession>A0A0F4QSH8</accession>
<feature type="signal peptide" evidence="15">
    <location>
        <begin position="1"/>
        <end position="25"/>
    </location>
</feature>
<feature type="domain" description="Peptidase M16 C-terminal" evidence="17">
    <location>
        <begin position="221"/>
        <end position="398"/>
    </location>
</feature>
<comment type="similarity">
    <text evidence="3 14">Belongs to the peptidase M16 family.</text>
</comment>